<dbReference type="Pfam" id="PF00149">
    <property type="entry name" value="Metallophos"/>
    <property type="match status" value="1"/>
</dbReference>
<dbReference type="PANTHER" id="PTHR10161">
    <property type="entry name" value="TARTRATE-RESISTANT ACID PHOSPHATASE TYPE 5"/>
    <property type="match status" value="1"/>
</dbReference>
<evidence type="ECO:0000313" key="4">
    <source>
        <dbReference type="EMBL" id="CAK9076727.1"/>
    </source>
</evidence>
<proteinExistence type="predicted"/>
<organism evidence="4 5">
    <name type="scientific">Durusdinium trenchii</name>
    <dbReference type="NCBI Taxonomy" id="1381693"/>
    <lineage>
        <taxon>Eukaryota</taxon>
        <taxon>Sar</taxon>
        <taxon>Alveolata</taxon>
        <taxon>Dinophyceae</taxon>
        <taxon>Suessiales</taxon>
        <taxon>Symbiodiniaceae</taxon>
        <taxon>Durusdinium</taxon>
    </lineage>
</organism>
<dbReference type="PANTHER" id="PTHR10161:SF14">
    <property type="entry name" value="TARTRATE-RESISTANT ACID PHOSPHATASE TYPE 5"/>
    <property type="match status" value="1"/>
</dbReference>
<accession>A0ABP0PNC9</accession>
<name>A0ABP0PNC9_9DINO</name>
<evidence type="ECO:0000256" key="1">
    <source>
        <dbReference type="ARBA" id="ARBA00022729"/>
    </source>
</evidence>
<evidence type="ECO:0000259" key="3">
    <source>
        <dbReference type="Pfam" id="PF00149"/>
    </source>
</evidence>
<keyword evidence="2" id="KW-0378">Hydrolase</keyword>
<dbReference type="EMBL" id="CAXAMM010037113">
    <property type="protein sequence ID" value="CAK9076727.1"/>
    <property type="molecule type" value="Genomic_DNA"/>
</dbReference>
<protein>
    <submittedName>
        <fullName evidence="4">Purple acid phosphatase 8</fullName>
    </submittedName>
</protein>
<dbReference type="InterPro" id="IPR004843">
    <property type="entry name" value="Calcineurin-like_PHP"/>
</dbReference>
<feature type="domain" description="Calcineurin-like phosphoesterase" evidence="3">
    <location>
        <begin position="42"/>
        <end position="248"/>
    </location>
</feature>
<dbReference type="InterPro" id="IPR051558">
    <property type="entry name" value="Metallophosphoesterase_PAP"/>
</dbReference>
<gene>
    <name evidence="4" type="ORF">SCF082_LOCUS36947</name>
</gene>
<reference evidence="4 5" key="1">
    <citation type="submission" date="2024-02" db="EMBL/GenBank/DDBJ databases">
        <authorList>
            <person name="Chen Y."/>
            <person name="Shah S."/>
            <person name="Dougan E. K."/>
            <person name="Thang M."/>
            <person name="Chan C."/>
        </authorList>
    </citation>
    <scope>NUCLEOTIDE SEQUENCE [LARGE SCALE GENOMIC DNA]</scope>
</reference>
<comment type="caution">
    <text evidence="4">The sequence shown here is derived from an EMBL/GenBank/DDBJ whole genome shotgun (WGS) entry which is preliminary data.</text>
</comment>
<keyword evidence="1" id="KW-0732">Signal</keyword>
<dbReference type="InterPro" id="IPR029052">
    <property type="entry name" value="Metallo-depent_PP-like"/>
</dbReference>
<evidence type="ECO:0000313" key="5">
    <source>
        <dbReference type="Proteomes" id="UP001642464"/>
    </source>
</evidence>
<evidence type="ECO:0000256" key="2">
    <source>
        <dbReference type="ARBA" id="ARBA00022801"/>
    </source>
</evidence>
<dbReference type="Proteomes" id="UP001642464">
    <property type="component" value="Unassembled WGS sequence"/>
</dbReference>
<dbReference type="Gene3D" id="3.60.21.10">
    <property type="match status" value="1"/>
</dbReference>
<sequence>APFGARDKGRFACDSLAETTMAKFWRFLLLSPAAVAQQCVELLIIGDYGTRNHNQAAVAQGLAKLAGERQPQAVAAIGDNIYPDGAAFNPYTITRWWGDVYMPHAELQRPWHVITGNHDWWTDALYERAYTGCAANQEKGGHWQLPHFWYKKSYTAKGLTVDAFYIDTQIWKGSPIVDSKLGPGAREEQKQWLFSGLAESTADWRIVLGHHPVYSAGNHGVTEVLLSELDPKLRELGVPVYFAGHDHSKQVIYWEGMSYVISGSGGATARARSNQYPEGSLMHYFPDNGFVGLSVCNKQKATVTIYSSGGDVQATWKVRNAQKQTQRGAVKPQPRLQSKTAVYKAAACHEVQLKSVEKWCSADGCKVLADSSGSCADFCGEQTLRCSRAWAQPEEEQDCTEGALLPCDVKVTNSSLICECAATTATFLP</sequence>
<dbReference type="SUPFAM" id="SSF56300">
    <property type="entry name" value="Metallo-dependent phosphatases"/>
    <property type="match status" value="1"/>
</dbReference>
<feature type="non-terminal residue" evidence="4">
    <location>
        <position position="1"/>
    </location>
</feature>
<keyword evidence="5" id="KW-1185">Reference proteome</keyword>